<accession>F4QK72</accession>
<keyword evidence="2" id="KW-1185">Reference proteome</keyword>
<proteinExistence type="predicted"/>
<dbReference type="STRING" id="715226.ABI_16900"/>
<sequence>MIGDVFHKEKSEDSLSDIENIYKLRRCPNCSNFVIWSPSPTR</sequence>
<evidence type="ECO:0000313" key="2">
    <source>
        <dbReference type="Proteomes" id="UP000006512"/>
    </source>
</evidence>
<dbReference type="AlphaFoldDB" id="F4QK72"/>
<reference evidence="2" key="1">
    <citation type="submission" date="2011-03" db="EMBL/GenBank/DDBJ databases">
        <title>Draft genome sequence of Brevundimonas diminuta.</title>
        <authorList>
            <person name="Brown P.J.B."/>
            <person name="Buechlein A."/>
            <person name="Hemmerich C."/>
            <person name="Brun Y.V."/>
        </authorList>
    </citation>
    <scope>NUCLEOTIDE SEQUENCE [LARGE SCALE GENOMIC DNA]</scope>
    <source>
        <strain evidence="2">C19</strain>
    </source>
</reference>
<organism evidence="1 2">
    <name type="scientific">Asticcacaulis biprosthecium C19</name>
    <dbReference type="NCBI Taxonomy" id="715226"/>
    <lineage>
        <taxon>Bacteria</taxon>
        <taxon>Pseudomonadati</taxon>
        <taxon>Pseudomonadota</taxon>
        <taxon>Alphaproteobacteria</taxon>
        <taxon>Caulobacterales</taxon>
        <taxon>Caulobacteraceae</taxon>
        <taxon>Asticcacaulis</taxon>
    </lineage>
</organism>
<gene>
    <name evidence="1" type="ORF">ABI_16900</name>
</gene>
<dbReference type="Proteomes" id="UP000006512">
    <property type="component" value="Unassembled WGS sequence"/>
</dbReference>
<protein>
    <submittedName>
        <fullName evidence="1">Uncharacterized protein</fullName>
    </submittedName>
</protein>
<dbReference type="EMBL" id="GL883077">
    <property type="protein sequence ID" value="EGF93250.1"/>
    <property type="molecule type" value="Genomic_DNA"/>
</dbReference>
<dbReference type="HOGENOM" id="CLU_3246574_0_0_5"/>
<evidence type="ECO:0000313" key="1">
    <source>
        <dbReference type="EMBL" id="EGF93250.1"/>
    </source>
</evidence>
<name>F4QK72_9CAUL</name>